<protein>
    <submittedName>
        <fullName evidence="1">Uncharacterized protein</fullName>
    </submittedName>
</protein>
<reference evidence="1" key="1">
    <citation type="submission" date="2021-05" db="EMBL/GenBank/DDBJ databases">
        <authorList>
            <person name="Alioto T."/>
            <person name="Alioto T."/>
            <person name="Gomez Garrido J."/>
        </authorList>
    </citation>
    <scope>NUCLEOTIDE SEQUENCE</scope>
</reference>
<sequence>MSNDNTGVQNYPKTKLQRIDQVSAERKMCGSYIMYNSHYKQPRWQAVPVIIWNSKLYSIQKSSTAILPSRDIGEVKNIEIRNNAKTRISLFFRRNFFETGSQFVDTIKGGQL</sequence>
<evidence type="ECO:0000313" key="1">
    <source>
        <dbReference type="EMBL" id="CAG6654133.1"/>
    </source>
</evidence>
<dbReference type="AlphaFoldDB" id="A0A8D8WBI0"/>
<name>A0A8D8WBI0_9HEMI</name>
<organism evidence="1">
    <name type="scientific">Cacopsylla melanoneura</name>
    <dbReference type="NCBI Taxonomy" id="428564"/>
    <lineage>
        <taxon>Eukaryota</taxon>
        <taxon>Metazoa</taxon>
        <taxon>Ecdysozoa</taxon>
        <taxon>Arthropoda</taxon>
        <taxon>Hexapoda</taxon>
        <taxon>Insecta</taxon>
        <taxon>Pterygota</taxon>
        <taxon>Neoptera</taxon>
        <taxon>Paraneoptera</taxon>
        <taxon>Hemiptera</taxon>
        <taxon>Sternorrhyncha</taxon>
        <taxon>Psylloidea</taxon>
        <taxon>Psyllidae</taxon>
        <taxon>Psyllinae</taxon>
        <taxon>Cacopsylla</taxon>
    </lineage>
</organism>
<proteinExistence type="predicted"/>
<dbReference type="EMBL" id="HBUF01176651">
    <property type="protein sequence ID" value="CAG6654133.1"/>
    <property type="molecule type" value="Transcribed_RNA"/>
</dbReference>
<accession>A0A8D8WBI0</accession>